<name>A0A1N6PMM7_9RHOO</name>
<evidence type="ECO:0000313" key="4">
    <source>
        <dbReference type="Proteomes" id="UP000186819"/>
    </source>
</evidence>
<dbReference type="OrthoDB" id="5513217at2"/>
<accession>A0A1N6PMM7</accession>
<dbReference type="GO" id="GO:0046872">
    <property type="term" value="F:metal ion binding"/>
    <property type="evidence" value="ECO:0007669"/>
    <property type="project" value="InterPro"/>
</dbReference>
<proteinExistence type="predicted"/>
<evidence type="ECO:0000256" key="1">
    <source>
        <dbReference type="SAM" id="SignalP"/>
    </source>
</evidence>
<feature type="signal peptide" evidence="1">
    <location>
        <begin position="1"/>
        <end position="23"/>
    </location>
</feature>
<dbReference type="CDD" id="cd00371">
    <property type="entry name" value="HMA"/>
    <property type="match status" value="1"/>
</dbReference>
<reference evidence="4" key="1">
    <citation type="submission" date="2017-01" db="EMBL/GenBank/DDBJ databases">
        <authorList>
            <person name="Varghese N."/>
            <person name="Submissions S."/>
        </authorList>
    </citation>
    <scope>NUCLEOTIDE SEQUENCE [LARGE SCALE GENOMIC DNA]</scope>
    <source>
        <strain evidence="4">ATCC 51758</strain>
    </source>
</reference>
<feature type="chain" id="PRO_5009937526" evidence="1">
    <location>
        <begin position="24"/>
        <end position="104"/>
    </location>
</feature>
<dbReference type="SUPFAM" id="SSF55008">
    <property type="entry name" value="HMA, heavy metal-associated domain"/>
    <property type="match status" value="1"/>
</dbReference>
<dbReference type="Proteomes" id="UP000186819">
    <property type="component" value="Unassembled WGS sequence"/>
</dbReference>
<dbReference type="RefSeq" id="WP_076600646.1">
    <property type="nucleotide sequence ID" value="NZ_FTMD01000002.1"/>
</dbReference>
<dbReference type="EMBL" id="FTMD01000002">
    <property type="protein sequence ID" value="SIQ05615.1"/>
    <property type="molecule type" value="Genomic_DNA"/>
</dbReference>
<keyword evidence="1" id="KW-0732">Signal</keyword>
<evidence type="ECO:0000313" key="3">
    <source>
        <dbReference type="EMBL" id="SIQ05615.1"/>
    </source>
</evidence>
<organism evidence="3 4">
    <name type="scientific">Aromatoleum tolulyticum</name>
    <dbReference type="NCBI Taxonomy" id="34027"/>
    <lineage>
        <taxon>Bacteria</taxon>
        <taxon>Pseudomonadati</taxon>
        <taxon>Pseudomonadota</taxon>
        <taxon>Betaproteobacteria</taxon>
        <taxon>Rhodocyclales</taxon>
        <taxon>Rhodocyclaceae</taxon>
        <taxon>Aromatoleum</taxon>
    </lineage>
</organism>
<dbReference type="Gene3D" id="3.30.70.100">
    <property type="match status" value="1"/>
</dbReference>
<dbReference type="InterPro" id="IPR006121">
    <property type="entry name" value="HMA_dom"/>
</dbReference>
<keyword evidence="4" id="KW-1185">Reference proteome</keyword>
<sequence>MKTFRPGLAAMLLALAVPLLAFGAERQVVDIAVRGMTCPFCAYGLEKNLGKAGEVEQASASLKSQNVHIVLKPGTQPNIVRYKQLINDAGFTPGEAHVSTEEIE</sequence>
<feature type="domain" description="HMA" evidence="2">
    <location>
        <begin position="27"/>
        <end position="94"/>
    </location>
</feature>
<gene>
    <name evidence="3" type="ORF">SAMN05421829_102117</name>
</gene>
<dbReference type="STRING" id="34027.SAMN05421829_102117"/>
<protein>
    <submittedName>
        <fullName evidence="3">Mercuric ion binding protein</fullName>
    </submittedName>
</protein>
<evidence type="ECO:0000259" key="2">
    <source>
        <dbReference type="PROSITE" id="PS50846"/>
    </source>
</evidence>
<dbReference type="AlphaFoldDB" id="A0A1N6PMM7"/>
<dbReference type="PROSITE" id="PS50846">
    <property type="entry name" value="HMA_2"/>
    <property type="match status" value="1"/>
</dbReference>
<dbReference type="InterPro" id="IPR036163">
    <property type="entry name" value="HMA_dom_sf"/>
</dbReference>